<dbReference type="InterPro" id="IPR050109">
    <property type="entry name" value="HTH-type_TetR-like_transc_reg"/>
</dbReference>
<dbReference type="SUPFAM" id="SSF46689">
    <property type="entry name" value="Homeodomain-like"/>
    <property type="match status" value="1"/>
</dbReference>
<keyword evidence="7" id="KW-1185">Reference proteome</keyword>
<dbReference type="PANTHER" id="PTHR30055">
    <property type="entry name" value="HTH-TYPE TRANSCRIPTIONAL REGULATOR RUTR"/>
    <property type="match status" value="1"/>
</dbReference>
<dbReference type="FunFam" id="1.10.10.60:FF:000141">
    <property type="entry name" value="TetR family transcriptional regulator"/>
    <property type="match status" value="1"/>
</dbReference>
<dbReference type="EMBL" id="CP034550">
    <property type="protein sequence ID" value="QFZ19298.1"/>
    <property type="molecule type" value="Genomic_DNA"/>
</dbReference>
<sequence length="204" mass="22504">MGMDRAERKRRTILGAAREVFLEHGYVGASMDQVAALAAVSKQTVYQHFTDKRGLFAAVITADVRAAEQRSDELLDALAGTADPEADLRAVARGLVTVVTQPHLVRMRRVVIGEAERFPDLAALWYATGPERGYHRLAERFARLADRGLLRVPDPLAAARHFTWLVLSVPLNQAMFDPAARPTEEELLRVADDGVRVFLAAYAA</sequence>
<evidence type="ECO:0000313" key="7">
    <source>
        <dbReference type="Proteomes" id="UP000325787"/>
    </source>
</evidence>
<dbReference type="KEGG" id="ssyi:EKG83_19310"/>
<dbReference type="Gene3D" id="1.10.357.10">
    <property type="entry name" value="Tetracycline Repressor, domain 2"/>
    <property type="match status" value="1"/>
</dbReference>
<dbReference type="InterPro" id="IPR036271">
    <property type="entry name" value="Tet_transcr_reg_TetR-rel_C_sf"/>
</dbReference>
<dbReference type="PANTHER" id="PTHR30055:SF146">
    <property type="entry name" value="HTH-TYPE TRANSCRIPTIONAL DUAL REGULATOR CECR"/>
    <property type="match status" value="1"/>
</dbReference>
<name>A0A5Q0GZD3_SACSY</name>
<evidence type="ECO:0000256" key="4">
    <source>
        <dbReference type="PROSITE-ProRule" id="PRU00335"/>
    </source>
</evidence>
<keyword evidence="1" id="KW-0805">Transcription regulation</keyword>
<dbReference type="AlphaFoldDB" id="A0A5Q0GZD3"/>
<evidence type="ECO:0000256" key="1">
    <source>
        <dbReference type="ARBA" id="ARBA00023015"/>
    </source>
</evidence>
<dbReference type="PROSITE" id="PS50977">
    <property type="entry name" value="HTH_TETR_2"/>
    <property type="match status" value="1"/>
</dbReference>
<proteinExistence type="predicted"/>
<organism evidence="6 7">
    <name type="scientific">Saccharothrix syringae</name>
    <name type="common">Nocardiopsis syringae</name>
    <dbReference type="NCBI Taxonomy" id="103733"/>
    <lineage>
        <taxon>Bacteria</taxon>
        <taxon>Bacillati</taxon>
        <taxon>Actinomycetota</taxon>
        <taxon>Actinomycetes</taxon>
        <taxon>Pseudonocardiales</taxon>
        <taxon>Pseudonocardiaceae</taxon>
        <taxon>Saccharothrix</taxon>
    </lineage>
</organism>
<evidence type="ECO:0000313" key="6">
    <source>
        <dbReference type="EMBL" id="QFZ19298.1"/>
    </source>
</evidence>
<dbReference type="Pfam" id="PF00440">
    <property type="entry name" value="TetR_N"/>
    <property type="match status" value="1"/>
</dbReference>
<dbReference type="SUPFAM" id="SSF48498">
    <property type="entry name" value="Tetracyclin repressor-like, C-terminal domain"/>
    <property type="match status" value="1"/>
</dbReference>
<accession>A0A5Q0GZD3</accession>
<feature type="DNA-binding region" description="H-T-H motif" evidence="4">
    <location>
        <begin position="30"/>
        <end position="49"/>
    </location>
</feature>
<dbReference type="InterPro" id="IPR001647">
    <property type="entry name" value="HTH_TetR"/>
</dbReference>
<dbReference type="InterPro" id="IPR039536">
    <property type="entry name" value="TetR_C_Proteobacteria"/>
</dbReference>
<dbReference type="Pfam" id="PF14246">
    <property type="entry name" value="TetR_C_7"/>
    <property type="match status" value="1"/>
</dbReference>
<evidence type="ECO:0000256" key="2">
    <source>
        <dbReference type="ARBA" id="ARBA00023125"/>
    </source>
</evidence>
<reference evidence="7" key="1">
    <citation type="journal article" date="2021" name="Curr. Microbiol.">
        <title>Complete genome of nocamycin-producing strain Saccharothrix syringae NRRL B-16468 reveals the biosynthetic potential for secondary metabolites.</title>
        <authorList>
            <person name="Mo X."/>
            <person name="Yang S."/>
        </authorList>
    </citation>
    <scope>NUCLEOTIDE SEQUENCE [LARGE SCALE GENOMIC DNA]</scope>
    <source>
        <strain evidence="7">ATCC 51364 / DSM 43886 / JCM 6844 / KCTC 9398 / NBRC 14523 / NRRL B-16468 / INA 2240</strain>
    </source>
</reference>
<dbReference type="InterPro" id="IPR009057">
    <property type="entry name" value="Homeodomain-like_sf"/>
</dbReference>
<evidence type="ECO:0000256" key="3">
    <source>
        <dbReference type="ARBA" id="ARBA00023163"/>
    </source>
</evidence>
<evidence type="ECO:0000259" key="5">
    <source>
        <dbReference type="PROSITE" id="PS50977"/>
    </source>
</evidence>
<dbReference type="GO" id="GO:0045892">
    <property type="term" value="P:negative regulation of DNA-templated transcription"/>
    <property type="evidence" value="ECO:0007669"/>
    <property type="project" value="UniProtKB-ARBA"/>
</dbReference>
<dbReference type="GO" id="GO:0003700">
    <property type="term" value="F:DNA-binding transcription factor activity"/>
    <property type="evidence" value="ECO:0007669"/>
    <property type="project" value="TreeGrafter"/>
</dbReference>
<dbReference type="OrthoDB" id="7186128at2"/>
<feature type="domain" description="HTH tetR-type" evidence="5">
    <location>
        <begin position="7"/>
        <end position="67"/>
    </location>
</feature>
<keyword evidence="3" id="KW-0804">Transcription</keyword>
<dbReference type="GO" id="GO:0000976">
    <property type="term" value="F:transcription cis-regulatory region binding"/>
    <property type="evidence" value="ECO:0007669"/>
    <property type="project" value="TreeGrafter"/>
</dbReference>
<dbReference type="RefSeq" id="WP_033434602.1">
    <property type="nucleotide sequence ID" value="NZ_CP034550.1"/>
</dbReference>
<dbReference type="PRINTS" id="PR00455">
    <property type="entry name" value="HTHTETR"/>
</dbReference>
<gene>
    <name evidence="6" type="ORF">EKG83_19310</name>
</gene>
<protein>
    <submittedName>
        <fullName evidence="6">TetR family transcriptional regulator</fullName>
    </submittedName>
</protein>
<dbReference type="Proteomes" id="UP000325787">
    <property type="component" value="Chromosome"/>
</dbReference>
<keyword evidence="2 4" id="KW-0238">DNA-binding</keyword>